<dbReference type="InterPro" id="IPR044810">
    <property type="entry name" value="WRKY_plant"/>
</dbReference>
<dbReference type="FunFam" id="2.20.25.80:FF:000006">
    <property type="entry name" value="WRKY transcription factor"/>
    <property type="match status" value="1"/>
</dbReference>
<dbReference type="GO" id="GO:0005634">
    <property type="term" value="C:nucleus"/>
    <property type="evidence" value="ECO:0007669"/>
    <property type="project" value="UniProtKB-SubCell"/>
</dbReference>
<dbReference type="Pfam" id="PF03106">
    <property type="entry name" value="WRKY"/>
    <property type="match status" value="2"/>
</dbReference>
<dbReference type="Gene3D" id="2.20.25.80">
    <property type="entry name" value="WRKY domain"/>
    <property type="match status" value="2"/>
</dbReference>
<dbReference type="InterPro" id="IPR003657">
    <property type="entry name" value="WRKY_dom"/>
</dbReference>
<dbReference type="GO" id="GO:0003700">
    <property type="term" value="F:DNA-binding transcription factor activity"/>
    <property type="evidence" value="ECO:0007669"/>
    <property type="project" value="InterPro"/>
</dbReference>
<dbReference type="PANTHER" id="PTHR31221">
    <property type="entry name" value="WRKY TRANSCRIPTION FACTOR PROTEIN 1-RELATED"/>
    <property type="match status" value="1"/>
</dbReference>
<feature type="domain" description="WRKY" evidence="8">
    <location>
        <begin position="231"/>
        <end position="296"/>
    </location>
</feature>
<dbReference type="PROSITE" id="PS50811">
    <property type="entry name" value="WRKY"/>
    <property type="match status" value="2"/>
</dbReference>
<evidence type="ECO:0000256" key="4">
    <source>
        <dbReference type="ARBA" id="ARBA00023125"/>
    </source>
</evidence>
<keyword evidence="2" id="KW-0677">Repeat</keyword>
<dbReference type="AlphaFoldDB" id="A0A2P2K1U2"/>
<feature type="region of interest" description="Disordered" evidence="7">
    <location>
        <begin position="116"/>
        <end position="181"/>
    </location>
</feature>
<evidence type="ECO:0000259" key="8">
    <source>
        <dbReference type="PROSITE" id="PS50811"/>
    </source>
</evidence>
<evidence type="ECO:0000256" key="2">
    <source>
        <dbReference type="ARBA" id="ARBA00022737"/>
    </source>
</evidence>
<keyword evidence="3" id="KW-0805">Transcription regulation</keyword>
<dbReference type="PANTHER" id="PTHR31221:SF150">
    <property type="entry name" value="WRKY TRANSCRIPTION FACTOR 32-RELATED"/>
    <property type="match status" value="1"/>
</dbReference>
<keyword evidence="6" id="KW-0539">Nucleus</keyword>
<proteinExistence type="predicted"/>
<dbReference type="SMART" id="SM00774">
    <property type="entry name" value="WRKY"/>
    <property type="match status" value="2"/>
</dbReference>
<keyword evidence="5" id="KW-0804">Transcription</keyword>
<name>A0A2P2K1U2_RHIMU</name>
<keyword evidence="4" id="KW-0238">DNA-binding</keyword>
<reference evidence="9" key="1">
    <citation type="submission" date="2018-02" db="EMBL/GenBank/DDBJ databases">
        <title>Rhizophora mucronata_Transcriptome.</title>
        <authorList>
            <person name="Meera S.P."/>
            <person name="Sreeshan A."/>
            <person name="Augustine A."/>
        </authorList>
    </citation>
    <scope>NUCLEOTIDE SEQUENCE</scope>
    <source>
        <tissue evidence="9">Leaf</tissue>
    </source>
</reference>
<evidence type="ECO:0000313" key="9">
    <source>
        <dbReference type="EMBL" id="MBW99695.1"/>
    </source>
</evidence>
<feature type="domain" description="WRKY" evidence="8">
    <location>
        <begin position="57"/>
        <end position="121"/>
    </location>
</feature>
<comment type="subcellular location">
    <subcellularLocation>
        <location evidence="1">Nucleus</location>
    </subcellularLocation>
</comment>
<dbReference type="GO" id="GO:0043565">
    <property type="term" value="F:sequence-specific DNA binding"/>
    <property type="evidence" value="ECO:0007669"/>
    <property type="project" value="InterPro"/>
</dbReference>
<accession>A0A2P2K1U2</accession>
<evidence type="ECO:0000256" key="1">
    <source>
        <dbReference type="ARBA" id="ARBA00004123"/>
    </source>
</evidence>
<evidence type="ECO:0000256" key="7">
    <source>
        <dbReference type="SAM" id="MobiDB-lite"/>
    </source>
</evidence>
<sequence>MKNQLHAYVCQTSSSEPSSAPSPILPEHVLLKADNASMLGANQQIFANHNMLTVVIPLKTLVPGGYNWRKCGQKQVKSPKGSRSYYKCTYSNCCAKKIEFSDHLGHVVEIVNKGIHSHDPHRKSNSVREGRNVSSAGPCLGKNVPETPIKMLKNSDPATLSQEPPLETPVIPDKKRHNLSASDGNREIDIKGEHMSEPEPKQRVKKRSLAACAETVMKSGKKPKIVVHAVGDVGILGDGYRWRKYGQKMVKGNPHLRNYYRCTSAGCPARKHVETAVDNTSTVIITYKGVHDHDMPVPKKRRVPLSAPLVAAATSASLSNLQLKKTNTSQNQVTPTQWSVSKEVELTGQTLDVGGDKEKVTESARTLLSVGFEIKPC</sequence>
<evidence type="ECO:0000256" key="6">
    <source>
        <dbReference type="ARBA" id="ARBA00023242"/>
    </source>
</evidence>
<evidence type="ECO:0000256" key="3">
    <source>
        <dbReference type="ARBA" id="ARBA00023015"/>
    </source>
</evidence>
<evidence type="ECO:0000256" key="5">
    <source>
        <dbReference type="ARBA" id="ARBA00023163"/>
    </source>
</evidence>
<dbReference type="EMBL" id="GGEC01019212">
    <property type="protein sequence ID" value="MBW99695.1"/>
    <property type="molecule type" value="Transcribed_RNA"/>
</dbReference>
<dbReference type="SUPFAM" id="SSF118290">
    <property type="entry name" value="WRKY DNA-binding domain"/>
    <property type="match status" value="2"/>
</dbReference>
<dbReference type="InterPro" id="IPR036576">
    <property type="entry name" value="WRKY_dom_sf"/>
</dbReference>
<organism evidence="9">
    <name type="scientific">Rhizophora mucronata</name>
    <name type="common">Asiatic mangrove</name>
    <dbReference type="NCBI Taxonomy" id="61149"/>
    <lineage>
        <taxon>Eukaryota</taxon>
        <taxon>Viridiplantae</taxon>
        <taxon>Streptophyta</taxon>
        <taxon>Embryophyta</taxon>
        <taxon>Tracheophyta</taxon>
        <taxon>Spermatophyta</taxon>
        <taxon>Magnoliopsida</taxon>
        <taxon>eudicotyledons</taxon>
        <taxon>Gunneridae</taxon>
        <taxon>Pentapetalae</taxon>
        <taxon>rosids</taxon>
        <taxon>fabids</taxon>
        <taxon>Malpighiales</taxon>
        <taxon>Rhizophoraceae</taxon>
        <taxon>Rhizophora</taxon>
    </lineage>
</organism>
<protein>
    <submittedName>
        <fullName evidence="9">Uncharacterized protein MANES_S017200</fullName>
    </submittedName>
</protein>